<feature type="region of interest" description="Disordered" evidence="1">
    <location>
        <begin position="143"/>
        <end position="237"/>
    </location>
</feature>
<proteinExistence type="predicted"/>
<name>A0A813PEJ4_9BILA</name>
<organism evidence="2 3">
    <name type="scientific">Brachionus calyciflorus</name>
    <dbReference type="NCBI Taxonomy" id="104777"/>
    <lineage>
        <taxon>Eukaryota</taxon>
        <taxon>Metazoa</taxon>
        <taxon>Spiralia</taxon>
        <taxon>Gnathifera</taxon>
        <taxon>Rotifera</taxon>
        <taxon>Eurotatoria</taxon>
        <taxon>Monogononta</taxon>
        <taxon>Pseudotrocha</taxon>
        <taxon>Ploima</taxon>
        <taxon>Brachionidae</taxon>
        <taxon>Brachionus</taxon>
    </lineage>
</organism>
<feature type="region of interest" description="Disordered" evidence="1">
    <location>
        <begin position="485"/>
        <end position="518"/>
    </location>
</feature>
<gene>
    <name evidence="2" type="ORF">OXX778_LOCUS4065</name>
</gene>
<dbReference type="Proteomes" id="UP000663879">
    <property type="component" value="Unassembled WGS sequence"/>
</dbReference>
<feature type="compositionally biased region" description="Polar residues" evidence="1">
    <location>
        <begin position="143"/>
        <end position="162"/>
    </location>
</feature>
<feature type="compositionally biased region" description="Polar residues" evidence="1">
    <location>
        <begin position="219"/>
        <end position="237"/>
    </location>
</feature>
<accession>A0A813PEJ4</accession>
<sequence length="797" mass="90806">MYEEDIDNMTPYELALSSNSIECKNFVLECLTPVKQNEDEKEFKNLPANNTSSQTSATTNKKLNLRRIGSMLRLRRAKDINHEPAYLYRQKFRPAPVSLPEQSKISGFKNEPVVQPENEDDLNDAVIDELINHVNSAKKNEKTLTTTLSPNSELNQDSSFENESNEKIIGVSNRVSRYEQHQESKNNDKQESSIEKKDKTNSPPKKSETSNLGIILRNSLHSSSRETTPTIIKLSRSGTPTPLLQSVAQNDEQIGSKLVYLAQKRVSNNERSTSPQYKPILTKTNSDNSTSIYRQTEFINRRYSLSQDEKKLEETKVRRQSLNNYQKLSNVDFNFKNENQIYEPEPDYWDMPYNNNMEHLSKTDITIEKIEKNQPAVSLAQVILKSVRESINKKNENKSVNEEIIISETVRIISDQHEIKNLQTPNENKVEFYNIIENGDNLSQFKTSLKVNGTSLDDPTGSFVSGFEEFPQPPTQSFLKLTQMECSDSVSTPSPADSTNMPPPPPPPPLPQSTPPALTLNLNSETLLIAKNNLKIKLHEERVDLKDNRQKINDNPKDLKKNNFLLQEIQNHRLYNTKKDYVLEYLDRNNMVPSVSSLSNGNLNKAEEEEKKLLVTQSSPVSSTLTSVTNNTNKTIISNTNKNQTPASNYERFPYLKNKNQPNNYNKLANGYTCGSYLSNAKRAQSNTPINRQALPANQTVSTSRSFSVERPIRTEEPERKLNEETKNNNCVIIVDKNIRESIKKQDSVNSATKEISTSQDNAHLANVKKFKQLIPQEKLESELDRVFRKRALQTNS</sequence>
<feature type="compositionally biased region" description="Basic and acidic residues" evidence="1">
    <location>
        <begin position="176"/>
        <end position="208"/>
    </location>
</feature>
<keyword evidence="3" id="KW-1185">Reference proteome</keyword>
<evidence type="ECO:0000313" key="2">
    <source>
        <dbReference type="EMBL" id="CAF0753875.1"/>
    </source>
</evidence>
<dbReference type="EMBL" id="CAJNOC010000385">
    <property type="protein sequence ID" value="CAF0753875.1"/>
    <property type="molecule type" value="Genomic_DNA"/>
</dbReference>
<comment type="caution">
    <text evidence="2">The sequence shown here is derived from an EMBL/GenBank/DDBJ whole genome shotgun (WGS) entry which is preliminary data.</text>
</comment>
<evidence type="ECO:0000313" key="3">
    <source>
        <dbReference type="Proteomes" id="UP000663879"/>
    </source>
</evidence>
<evidence type="ECO:0000256" key="1">
    <source>
        <dbReference type="SAM" id="MobiDB-lite"/>
    </source>
</evidence>
<reference evidence="2" key="1">
    <citation type="submission" date="2021-02" db="EMBL/GenBank/DDBJ databases">
        <authorList>
            <person name="Nowell W R."/>
        </authorList>
    </citation>
    <scope>NUCLEOTIDE SEQUENCE</scope>
    <source>
        <strain evidence="2">Ploen Becks lab</strain>
    </source>
</reference>
<dbReference type="OrthoDB" id="10502576at2759"/>
<dbReference type="AlphaFoldDB" id="A0A813PEJ4"/>
<feature type="compositionally biased region" description="Pro residues" evidence="1">
    <location>
        <begin position="501"/>
        <end position="514"/>
    </location>
</feature>
<protein>
    <submittedName>
        <fullName evidence="2">Uncharacterized protein</fullName>
    </submittedName>
</protein>